<accession>A0A420EFB3</accession>
<name>A0A420EFB3_9SPHN</name>
<keyword evidence="2" id="KW-1185">Reference proteome</keyword>
<dbReference type="InterPro" id="IPR016888">
    <property type="entry name" value="UCP028498"/>
</dbReference>
<dbReference type="AlphaFoldDB" id="A0A420EFB3"/>
<comment type="caution">
    <text evidence="1">The sequence shown here is derived from an EMBL/GenBank/DDBJ whole genome shotgun (WGS) entry which is preliminary data.</text>
</comment>
<evidence type="ECO:0000313" key="1">
    <source>
        <dbReference type="EMBL" id="RKF19387.1"/>
    </source>
</evidence>
<gene>
    <name evidence="1" type="ORF">D6851_13150</name>
</gene>
<protein>
    <submittedName>
        <fullName evidence="1">DUF2255 family protein</fullName>
    </submittedName>
</protein>
<proteinExistence type="predicted"/>
<reference evidence="1 2" key="1">
    <citation type="submission" date="2018-09" db="EMBL/GenBank/DDBJ databases">
        <title>Altererythrobacter spongiae sp. nov., isolated from a marine sponge.</title>
        <authorList>
            <person name="Zhuang L."/>
            <person name="Luo L."/>
        </authorList>
    </citation>
    <scope>NUCLEOTIDE SEQUENCE [LARGE SCALE GENOMIC DNA]</scope>
    <source>
        <strain evidence="1 2">HN-Y73</strain>
    </source>
</reference>
<organism evidence="1 2">
    <name type="scientific">Altericroceibacterium spongiae</name>
    <dbReference type="NCBI Taxonomy" id="2320269"/>
    <lineage>
        <taxon>Bacteria</taxon>
        <taxon>Pseudomonadati</taxon>
        <taxon>Pseudomonadota</taxon>
        <taxon>Alphaproteobacteria</taxon>
        <taxon>Sphingomonadales</taxon>
        <taxon>Erythrobacteraceae</taxon>
        <taxon>Altericroceibacterium</taxon>
    </lineage>
</organism>
<dbReference type="OrthoDB" id="162563at2"/>
<dbReference type="Proteomes" id="UP000284395">
    <property type="component" value="Unassembled WGS sequence"/>
</dbReference>
<dbReference type="RefSeq" id="WP_120325326.1">
    <property type="nucleotide sequence ID" value="NZ_RAPF01000006.1"/>
</dbReference>
<evidence type="ECO:0000313" key="2">
    <source>
        <dbReference type="Proteomes" id="UP000284395"/>
    </source>
</evidence>
<dbReference type="PIRSF" id="PIRSF028498">
    <property type="entry name" value="UCP028498"/>
    <property type="match status" value="1"/>
</dbReference>
<sequence length="123" mass="13873">MWTAEQLSQFADADDCRISPFREDCETYGTPTFIWSVVAEGSLYVRAYNGRDSSWYQAALSQKAGRIFLAGENYEVSFEGAEGDINDRIDEAYREKYASSNYLGSMISKRARAATVRVLPRVS</sequence>
<dbReference type="EMBL" id="RAPF01000006">
    <property type="protein sequence ID" value="RKF19387.1"/>
    <property type="molecule type" value="Genomic_DNA"/>
</dbReference>
<dbReference type="Pfam" id="PF10012">
    <property type="entry name" value="DUF2255"/>
    <property type="match status" value="1"/>
</dbReference>